<name>A0ABN8NVJ5_9CNID</name>
<evidence type="ECO:0000256" key="4">
    <source>
        <dbReference type="ARBA" id="ARBA00013039"/>
    </source>
</evidence>
<feature type="transmembrane region" description="Helical" evidence="9">
    <location>
        <begin position="109"/>
        <end position="130"/>
    </location>
</feature>
<keyword evidence="5 9" id="KW-0812">Transmembrane</keyword>
<comment type="subcellular location">
    <subcellularLocation>
        <location evidence="2">Membrane</location>
        <topology evidence="2">Multi-pass membrane protein</topology>
    </subcellularLocation>
</comment>
<evidence type="ECO:0000256" key="6">
    <source>
        <dbReference type="ARBA" id="ARBA00022801"/>
    </source>
</evidence>
<comment type="caution">
    <text evidence="11">The sequence shown here is derived from an EMBL/GenBank/DDBJ whole genome shotgun (WGS) entry which is preliminary data.</text>
</comment>
<dbReference type="InterPro" id="IPR035952">
    <property type="entry name" value="Rhomboid-like_sf"/>
</dbReference>
<proteinExistence type="inferred from homology"/>
<reference evidence="11 12" key="1">
    <citation type="submission" date="2022-05" db="EMBL/GenBank/DDBJ databases">
        <authorList>
            <consortium name="Genoscope - CEA"/>
            <person name="William W."/>
        </authorList>
    </citation>
    <scope>NUCLEOTIDE SEQUENCE [LARGE SCALE GENOMIC DNA]</scope>
</reference>
<evidence type="ECO:0000256" key="7">
    <source>
        <dbReference type="ARBA" id="ARBA00022989"/>
    </source>
</evidence>
<evidence type="ECO:0000256" key="8">
    <source>
        <dbReference type="ARBA" id="ARBA00023136"/>
    </source>
</evidence>
<keyword evidence="8 9" id="KW-0472">Membrane</keyword>
<feature type="transmembrane region" description="Helical" evidence="9">
    <location>
        <begin position="171"/>
        <end position="200"/>
    </location>
</feature>
<dbReference type="Gene3D" id="1.20.1540.10">
    <property type="entry name" value="Rhomboid-like"/>
    <property type="match status" value="1"/>
</dbReference>
<dbReference type="InterPro" id="IPR022764">
    <property type="entry name" value="Peptidase_S54_rhomboid_dom"/>
</dbReference>
<dbReference type="Proteomes" id="UP001159405">
    <property type="component" value="Unassembled WGS sequence"/>
</dbReference>
<feature type="domain" description="Peptidase S54 rhomboid" evidence="10">
    <location>
        <begin position="68"/>
        <end position="183"/>
    </location>
</feature>
<evidence type="ECO:0000256" key="2">
    <source>
        <dbReference type="ARBA" id="ARBA00004141"/>
    </source>
</evidence>
<evidence type="ECO:0000256" key="1">
    <source>
        <dbReference type="ARBA" id="ARBA00000156"/>
    </source>
</evidence>
<evidence type="ECO:0000313" key="12">
    <source>
        <dbReference type="Proteomes" id="UP001159405"/>
    </source>
</evidence>
<evidence type="ECO:0000256" key="3">
    <source>
        <dbReference type="ARBA" id="ARBA00009045"/>
    </source>
</evidence>
<gene>
    <name evidence="11" type="ORF">PLOB_00030309</name>
</gene>
<dbReference type="PANTHER" id="PTHR43731:SF14">
    <property type="entry name" value="PRESENILIN-ASSOCIATED RHOMBOID-LIKE PROTEIN, MITOCHONDRIAL"/>
    <property type="match status" value="1"/>
</dbReference>
<feature type="transmembrane region" description="Helical" evidence="9">
    <location>
        <begin position="227"/>
        <end position="250"/>
    </location>
</feature>
<sequence>MEGPTFEEFKDCAITLAGLVGLQLPCLVSRVSPKSPLAQLQYLGFPFNMSAVTLNRHFSFSPENLNQGRYHTVVTNLFHHADEQHLMSNLGVLLPDGYRIHRRFGRMHLLGLFLGGGVAGNLSQLCFYIFHQMRWDNFLPSPKSWGILGDYFGSKAEAIQTMAMDKIYTSVYGNALCIGASAAVCSIIAVETCANVVSLYDKYMELRRRRRMGRANQEWDTRVMQQVIYEVCHLGLVVGIVINDLLPLLASAESGKGIIDSLMAYQTHGIGHAAHLGGFVFGVIYYIAMLSGYRGLFFR</sequence>
<evidence type="ECO:0000256" key="5">
    <source>
        <dbReference type="ARBA" id="ARBA00022692"/>
    </source>
</evidence>
<keyword evidence="12" id="KW-1185">Reference proteome</keyword>
<comment type="catalytic activity">
    <reaction evidence="1">
        <text>Cleaves type-1 transmembrane domains using a catalytic dyad composed of serine and histidine that are contributed by different transmembrane domains.</text>
        <dbReference type="EC" id="3.4.21.105"/>
    </reaction>
</comment>
<evidence type="ECO:0000313" key="11">
    <source>
        <dbReference type="EMBL" id="CAH3123883.1"/>
    </source>
</evidence>
<dbReference type="PANTHER" id="PTHR43731">
    <property type="entry name" value="RHOMBOID PROTEASE"/>
    <property type="match status" value="1"/>
</dbReference>
<evidence type="ECO:0000259" key="10">
    <source>
        <dbReference type="Pfam" id="PF01694"/>
    </source>
</evidence>
<keyword evidence="7 9" id="KW-1133">Transmembrane helix</keyword>
<evidence type="ECO:0000256" key="9">
    <source>
        <dbReference type="SAM" id="Phobius"/>
    </source>
</evidence>
<organism evidence="11 12">
    <name type="scientific">Porites lobata</name>
    <dbReference type="NCBI Taxonomy" id="104759"/>
    <lineage>
        <taxon>Eukaryota</taxon>
        <taxon>Metazoa</taxon>
        <taxon>Cnidaria</taxon>
        <taxon>Anthozoa</taxon>
        <taxon>Hexacorallia</taxon>
        <taxon>Scleractinia</taxon>
        <taxon>Fungiina</taxon>
        <taxon>Poritidae</taxon>
        <taxon>Porites</taxon>
    </lineage>
</organism>
<feature type="transmembrane region" description="Helical" evidence="9">
    <location>
        <begin position="270"/>
        <end position="293"/>
    </location>
</feature>
<dbReference type="Pfam" id="PF01694">
    <property type="entry name" value="Rhomboid"/>
    <property type="match status" value="1"/>
</dbReference>
<dbReference type="InterPro" id="IPR050925">
    <property type="entry name" value="Rhomboid_protease_S54"/>
</dbReference>
<dbReference type="EC" id="3.4.21.105" evidence="4"/>
<comment type="similarity">
    <text evidence="3">Belongs to the peptidase S54 family.</text>
</comment>
<dbReference type="SUPFAM" id="SSF144091">
    <property type="entry name" value="Rhomboid-like"/>
    <property type="match status" value="1"/>
</dbReference>
<dbReference type="EMBL" id="CALNXK010000039">
    <property type="protein sequence ID" value="CAH3123883.1"/>
    <property type="molecule type" value="Genomic_DNA"/>
</dbReference>
<accession>A0ABN8NVJ5</accession>
<keyword evidence="6" id="KW-0378">Hydrolase</keyword>
<protein>
    <recommendedName>
        <fullName evidence="4">rhomboid protease</fullName>
        <ecNumber evidence="4">3.4.21.105</ecNumber>
    </recommendedName>
</protein>